<feature type="transmembrane region" description="Helical" evidence="5">
    <location>
        <begin position="84"/>
        <end position="102"/>
    </location>
</feature>
<reference evidence="7 8" key="1">
    <citation type="submission" date="2020-03" db="EMBL/GenBank/DDBJ databases">
        <title>Whole genome shotgun sequence of Phytohabitans flavus NBRC 107702.</title>
        <authorList>
            <person name="Komaki H."/>
            <person name="Tamura T."/>
        </authorList>
    </citation>
    <scope>NUCLEOTIDE SEQUENCE [LARGE SCALE GENOMIC DNA]</scope>
    <source>
        <strain evidence="7 8">NBRC 107702</strain>
    </source>
</reference>
<name>A0A6F8XWA3_9ACTN</name>
<dbReference type="CDD" id="cd03386">
    <property type="entry name" value="PAP2_Aur1_like"/>
    <property type="match status" value="1"/>
</dbReference>
<evidence type="ECO:0000256" key="5">
    <source>
        <dbReference type="SAM" id="Phobius"/>
    </source>
</evidence>
<evidence type="ECO:0000259" key="6">
    <source>
        <dbReference type="Pfam" id="PF14378"/>
    </source>
</evidence>
<dbReference type="Pfam" id="PF14378">
    <property type="entry name" value="PAP2_3"/>
    <property type="match status" value="1"/>
</dbReference>
<reference evidence="7 8" key="2">
    <citation type="submission" date="2020-03" db="EMBL/GenBank/DDBJ databases">
        <authorList>
            <person name="Ichikawa N."/>
            <person name="Kimura A."/>
            <person name="Kitahashi Y."/>
            <person name="Uohara A."/>
        </authorList>
    </citation>
    <scope>NUCLEOTIDE SEQUENCE [LARGE SCALE GENOMIC DNA]</scope>
    <source>
        <strain evidence="7 8">NBRC 107702</strain>
    </source>
</reference>
<feature type="transmembrane region" description="Helical" evidence="5">
    <location>
        <begin position="12"/>
        <end position="34"/>
    </location>
</feature>
<evidence type="ECO:0000256" key="4">
    <source>
        <dbReference type="ARBA" id="ARBA00023136"/>
    </source>
</evidence>
<gene>
    <name evidence="7" type="ORF">Pflav_045340</name>
</gene>
<accession>A0A6F8XWA3</accession>
<feature type="domain" description="Inositolphosphotransferase Aur1/Ipt1" evidence="6">
    <location>
        <begin position="51"/>
        <end position="228"/>
    </location>
</feature>
<sequence length="266" mass="28761">MGRRLGRAGGAGRLLKVLQQVVIMVAAAAVYFGVRHLTRGETPAAARNGDRLIVLERSLGIDWEVPVQRAAFEVPLLPTVANWVYIYGHWPFIISALIWLVIWHRPVFLRARNAMLISGAVGIVVFATFPVLPPRLAGIGLVDTVTQRSNSYRVLQPTGFTDEYAAMPSLHAGWTLIVSLALIAATRNVLLRVFAVAVTLSMDLAVVVTANHYILDVVAGLALTGALWFVVGPKPGRPGRDPAAWVRRAVRGRRRRGSGRGGAAVG</sequence>
<dbReference type="RefSeq" id="WP_173037731.1">
    <property type="nucleotide sequence ID" value="NZ_AP022870.1"/>
</dbReference>
<keyword evidence="3 5" id="KW-1133">Transmembrane helix</keyword>
<organism evidence="7 8">
    <name type="scientific">Phytohabitans flavus</name>
    <dbReference type="NCBI Taxonomy" id="1076124"/>
    <lineage>
        <taxon>Bacteria</taxon>
        <taxon>Bacillati</taxon>
        <taxon>Actinomycetota</taxon>
        <taxon>Actinomycetes</taxon>
        <taxon>Micromonosporales</taxon>
        <taxon>Micromonosporaceae</taxon>
    </lineage>
</organism>
<evidence type="ECO:0000256" key="1">
    <source>
        <dbReference type="ARBA" id="ARBA00004141"/>
    </source>
</evidence>
<dbReference type="AlphaFoldDB" id="A0A6F8XWA3"/>
<dbReference type="Proteomes" id="UP000502508">
    <property type="component" value="Chromosome"/>
</dbReference>
<keyword evidence="2 5" id="KW-0812">Transmembrane</keyword>
<dbReference type="PANTHER" id="PTHR31310">
    <property type="match status" value="1"/>
</dbReference>
<evidence type="ECO:0000313" key="7">
    <source>
        <dbReference type="EMBL" id="BCB78124.1"/>
    </source>
</evidence>
<dbReference type="InterPro" id="IPR026841">
    <property type="entry name" value="Aur1/Ipt1"/>
</dbReference>
<evidence type="ECO:0000256" key="3">
    <source>
        <dbReference type="ARBA" id="ARBA00022989"/>
    </source>
</evidence>
<protein>
    <submittedName>
        <fullName evidence="7">Inositol phosphorylceramide synthase</fullName>
    </submittedName>
</protein>
<comment type="subcellular location">
    <subcellularLocation>
        <location evidence="1">Membrane</location>
        <topology evidence="1">Multi-pass membrane protein</topology>
    </subcellularLocation>
</comment>
<dbReference type="PANTHER" id="PTHR31310:SF7">
    <property type="entry name" value="PA-PHOSPHATASE RELATED-FAMILY PROTEIN DDB_G0268928"/>
    <property type="match status" value="1"/>
</dbReference>
<proteinExistence type="predicted"/>
<dbReference type="KEGG" id="pfla:Pflav_045340"/>
<feature type="transmembrane region" description="Helical" evidence="5">
    <location>
        <begin position="213"/>
        <end position="231"/>
    </location>
</feature>
<dbReference type="InterPro" id="IPR052185">
    <property type="entry name" value="IPC_Synthase-Related"/>
</dbReference>
<dbReference type="EMBL" id="AP022870">
    <property type="protein sequence ID" value="BCB78124.1"/>
    <property type="molecule type" value="Genomic_DNA"/>
</dbReference>
<keyword evidence="4 5" id="KW-0472">Membrane</keyword>
<feature type="transmembrane region" description="Helical" evidence="5">
    <location>
        <begin position="114"/>
        <end position="132"/>
    </location>
</feature>
<dbReference type="GO" id="GO:0016020">
    <property type="term" value="C:membrane"/>
    <property type="evidence" value="ECO:0007669"/>
    <property type="project" value="UniProtKB-SubCell"/>
</dbReference>
<keyword evidence="8" id="KW-1185">Reference proteome</keyword>
<evidence type="ECO:0000313" key="8">
    <source>
        <dbReference type="Proteomes" id="UP000502508"/>
    </source>
</evidence>
<evidence type="ECO:0000256" key="2">
    <source>
        <dbReference type="ARBA" id="ARBA00022692"/>
    </source>
</evidence>